<feature type="compositionally biased region" description="Basic residues" evidence="6">
    <location>
        <begin position="222"/>
        <end position="236"/>
    </location>
</feature>
<evidence type="ECO:0000259" key="9">
    <source>
        <dbReference type="SMART" id="SM00534"/>
    </source>
</evidence>
<feature type="domain" description="DNA mismatch repair protein MutS core" evidence="8">
    <location>
        <begin position="610"/>
        <end position="873"/>
    </location>
</feature>
<feature type="compositionally biased region" description="Pro residues" evidence="6">
    <location>
        <begin position="37"/>
        <end position="55"/>
    </location>
</feature>
<proteinExistence type="inferred from homology"/>
<evidence type="ECO:0000259" key="8">
    <source>
        <dbReference type="SMART" id="SM00533"/>
    </source>
</evidence>
<feature type="region of interest" description="Disordered" evidence="6">
    <location>
        <begin position="1"/>
        <end position="91"/>
    </location>
</feature>
<accession>A0A199V1K1</accession>
<dbReference type="GO" id="GO:0030983">
    <property type="term" value="F:mismatched DNA binding"/>
    <property type="evidence" value="ECO:0007669"/>
    <property type="project" value="InterPro"/>
</dbReference>
<keyword evidence="3" id="KW-0067">ATP-binding</keyword>
<dbReference type="InterPro" id="IPR017261">
    <property type="entry name" value="DNA_mismatch_repair_MutS/MSH"/>
</dbReference>
<feature type="region of interest" description="Disordered" evidence="6">
    <location>
        <begin position="158"/>
        <end position="236"/>
    </location>
</feature>
<dbReference type="Gene3D" id="3.40.1170.10">
    <property type="entry name" value="DNA repair protein MutS, domain I"/>
    <property type="match status" value="1"/>
</dbReference>
<evidence type="ECO:0000256" key="1">
    <source>
        <dbReference type="ARBA" id="ARBA00022741"/>
    </source>
</evidence>
<keyword evidence="4 5" id="KW-0238">DNA-binding</keyword>
<dbReference type="InterPro" id="IPR045076">
    <property type="entry name" value="MutS"/>
</dbReference>
<dbReference type="Gene3D" id="3.30.420.110">
    <property type="entry name" value="MutS, connector domain"/>
    <property type="match status" value="1"/>
</dbReference>
<feature type="region of interest" description="Disordered" evidence="6">
    <location>
        <begin position="252"/>
        <end position="279"/>
    </location>
</feature>
<dbReference type="InterPro" id="IPR036678">
    <property type="entry name" value="MutS_con_dom_sf"/>
</dbReference>
<dbReference type="InterPro" id="IPR027417">
    <property type="entry name" value="P-loop_NTPase"/>
</dbReference>
<dbReference type="Pfam" id="PF05192">
    <property type="entry name" value="MutS_III"/>
    <property type="match status" value="1"/>
</dbReference>
<dbReference type="FunFam" id="1.10.1420.10:FF:000005">
    <property type="entry name" value="DNA mismatch repair protein"/>
    <property type="match status" value="1"/>
</dbReference>
<evidence type="ECO:0000256" key="3">
    <source>
        <dbReference type="ARBA" id="ARBA00022840"/>
    </source>
</evidence>
<dbReference type="Gene3D" id="3.40.50.300">
    <property type="entry name" value="P-loop containing nucleotide triphosphate hydrolases"/>
    <property type="match status" value="1"/>
</dbReference>
<evidence type="ECO:0000256" key="6">
    <source>
        <dbReference type="SAM" id="MobiDB-lite"/>
    </source>
</evidence>
<dbReference type="GO" id="GO:0005634">
    <property type="term" value="C:nucleus"/>
    <property type="evidence" value="ECO:0007669"/>
    <property type="project" value="TreeGrafter"/>
</dbReference>
<dbReference type="GO" id="GO:0140664">
    <property type="term" value="F:ATP-dependent DNA damage sensor activity"/>
    <property type="evidence" value="ECO:0007669"/>
    <property type="project" value="InterPro"/>
</dbReference>
<keyword evidence="1 5" id="KW-0547">Nucleotide-binding</keyword>
<dbReference type="CDD" id="cd20404">
    <property type="entry name" value="Tudor_Agenet_AtEML-like"/>
    <property type="match status" value="1"/>
</dbReference>
<feature type="domain" description="DNA mismatch repair proteins mutS family" evidence="9">
    <location>
        <begin position="862"/>
        <end position="1041"/>
    </location>
</feature>
<dbReference type="SUPFAM" id="SSF63748">
    <property type="entry name" value="Tudor/PWWP/MBT"/>
    <property type="match status" value="1"/>
</dbReference>
<dbReference type="InterPro" id="IPR000432">
    <property type="entry name" value="DNA_mismatch_repair_MutS_C"/>
</dbReference>
<keyword evidence="2 5" id="KW-0227">DNA damage</keyword>
<dbReference type="SUPFAM" id="SSF48334">
    <property type="entry name" value="DNA repair protein MutS, domain III"/>
    <property type="match status" value="1"/>
</dbReference>
<dbReference type="InterPro" id="IPR002999">
    <property type="entry name" value="Tudor"/>
</dbReference>
<feature type="compositionally biased region" description="Acidic residues" evidence="6">
    <location>
        <begin position="196"/>
        <end position="218"/>
    </location>
</feature>
<sequence length="1101" mass="122862">NGRSPLLRKQSQITSFFASPTVNPSPNSNGDDNPSPTANPNPNPNPNSKPAPKLNPSPSRGKQKKTPLVVPPTSSSNPKTPSAAEKKAAYSTDAVGKRIRVFWPLDNAWYDGCVKSFDENSGKHLVQYDDGEEEAVELAKEKIEWVEEEQPRKLRRLKRLSASVKINGGKSDNDDGENGDDSTDDEDWGKSVGKEELEDDSEEVELDEEEEEEEEEEVIVSSRRRRSRNSSLPRKRKKIDVEKLECTKQISFNEGRERSSSKVKAKRTGSSTSVPMNNDLRGQVLDTIDSTLTGSAERFAKREAEKFRFLREGRKDAKGRRPGDVNYDPRTLYLPPEFLKSLSGGQGYRVLVVEQTETPEQLELRRKEMGSKDKVVKREICAMVTKGTLTEGESLLMNPDASYLMSITENYQANENQNEKDTIIGVCMVDVSTSKFIVGQFGDDSERHSLCSILSELRPVEVIKPSKLLSPETERVLKNNTRNPLFNDLIPNVEFWDAEKTIAEICKYYCQSNSDISTDIDNVRNDSVTLPLVLNELVSAGTGGSCALSALGGCLFYLRQAFLGDALLKCAEFDPLPCSGHDRTLQKPYMILDAAALENLEILENIKNGGPSGTLFAQLDHCITAFGKRLLKVWIARPLYDRKSILERQDAIAGFKGDGLASALEFRKVLSRLPDMERLVSRLFASCTESTLLHHLLTTGKGLPDISPVLDHFKDAFDWSEADCTGRIIPHEGCDVEYDAACYAIREIESSLSKHLKEQRKVLGDLSINYVTVGKDTFLLEVPESLRGAVPKNYELQSSKKGYFRYWTPKIKELLSELSQAEAEKESALKGILQRLIRQFTEHHSKWRQLVSTTAGTFPSFSLFLFVTSIIWFAQFLIGADVPAESFEFSPIDRIFVRMGARDHIIAGQSTFLVELMETASMLSSATKNSLVAIDELGRGTSTSDGQAIAASVLEHLVHHIQCRGLFSTHYHRLAAEYEKDDKVALYHMACQVGKGKGGVEEVTFLYRLTPGSCPKSYGVNVARLAGIPASVLRKAMEKSSGFESNYGKQRVGSNDKIDEVAVIKELLRIVEAWSHRENEALNKNLFHEVLQRARMLASRN</sequence>
<dbReference type="InterPro" id="IPR007861">
    <property type="entry name" value="DNA_mismatch_repair_MutS_clamp"/>
</dbReference>
<reference evidence="10 11" key="1">
    <citation type="journal article" date="2016" name="DNA Res.">
        <title>The draft genome of MD-2 pineapple using hybrid error correction of long reads.</title>
        <authorList>
            <person name="Redwan R.M."/>
            <person name="Saidin A."/>
            <person name="Kumar S.V."/>
        </authorList>
    </citation>
    <scope>NUCLEOTIDE SEQUENCE [LARGE SCALE GENOMIC DNA]</scope>
    <source>
        <strain evidence="11">cv. MD2</strain>
        <tissue evidence="10">Leaf</tissue>
    </source>
</reference>
<evidence type="ECO:0000313" key="10">
    <source>
        <dbReference type="EMBL" id="OAY70755.1"/>
    </source>
</evidence>
<dbReference type="SUPFAM" id="SSF52540">
    <property type="entry name" value="P-loop containing nucleoside triphosphate hydrolases"/>
    <property type="match status" value="1"/>
</dbReference>
<dbReference type="InterPro" id="IPR007860">
    <property type="entry name" value="DNA_mmatch_repair_MutS_con_dom"/>
</dbReference>
<dbReference type="GO" id="GO:0006298">
    <property type="term" value="P:mismatch repair"/>
    <property type="evidence" value="ECO:0007669"/>
    <property type="project" value="InterPro"/>
</dbReference>
<feature type="non-terminal residue" evidence="10">
    <location>
        <position position="1"/>
    </location>
</feature>
<dbReference type="PANTHER" id="PTHR11361:SF150">
    <property type="entry name" value="DNA MISMATCH REPAIR PROTEIN MSH6"/>
    <property type="match status" value="1"/>
</dbReference>
<feature type="compositionally biased region" description="Low complexity" evidence="6">
    <location>
        <begin position="71"/>
        <end position="82"/>
    </location>
</feature>
<feature type="domain" description="Tudor" evidence="7">
    <location>
        <begin position="91"/>
        <end position="149"/>
    </location>
</feature>
<evidence type="ECO:0000256" key="4">
    <source>
        <dbReference type="ARBA" id="ARBA00023125"/>
    </source>
</evidence>
<dbReference type="Pfam" id="PF00488">
    <property type="entry name" value="MutS_V"/>
    <property type="match status" value="1"/>
</dbReference>
<dbReference type="Gene3D" id="2.30.30.140">
    <property type="match status" value="1"/>
</dbReference>
<dbReference type="InterPro" id="IPR007695">
    <property type="entry name" value="DNA_mismatch_repair_MutS-lik_N"/>
</dbReference>
<feature type="compositionally biased region" description="Low complexity" evidence="6">
    <location>
        <begin position="24"/>
        <end position="36"/>
    </location>
</feature>
<dbReference type="Pfam" id="PF05188">
    <property type="entry name" value="MutS_II"/>
    <property type="match status" value="1"/>
</dbReference>
<dbReference type="SMART" id="SM00533">
    <property type="entry name" value="MUTSd"/>
    <property type="match status" value="1"/>
</dbReference>
<dbReference type="Proteomes" id="UP000092600">
    <property type="component" value="Unassembled WGS sequence"/>
</dbReference>
<dbReference type="Gene3D" id="1.10.1420.10">
    <property type="match status" value="1"/>
</dbReference>
<dbReference type="GO" id="GO:0005524">
    <property type="term" value="F:ATP binding"/>
    <property type="evidence" value="ECO:0007669"/>
    <property type="project" value="UniProtKB-KW"/>
</dbReference>
<dbReference type="InterPro" id="IPR036187">
    <property type="entry name" value="DNA_mismatch_repair_MutS_sf"/>
</dbReference>
<dbReference type="AlphaFoldDB" id="A0A199V1K1"/>
<organism evidence="10 11">
    <name type="scientific">Ananas comosus</name>
    <name type="common">Pineapple</name>
    <name type="synonym">Ananas ananas</name>
    <dbReference type="NCBI Taxonomy" id="4615"/>
    <lineage>
        <taxon>Eukaryota</taxon>
        <taxon>Viridiplantae</taxon>
        <taxon>Streptophyta</taxon>
        <taxon>Embryophyta</taxon>
        <taxon>Tracheophyta</taxon>
        <taxon>Spermatophyta</taxon>
        <taxon>Magnoliopsida</taxon>
        <taxon>Liliopsida</taxon>
        <taxon>Poales</taxon>
        <taxon>Bromeliaceae</taxon>
        <taxon>Bromelioideae</taxon>
        <taxon>Ananas</taxon>
    </lineage>
</organism>
<dbReference type="PIRSF" id="PIRSF037677">
    <property type="entry name" value="DNA_mis_repair_Msh6"/>
    <property type="match status" value="1"/>
</dbReference>
<protein>
    <submittedName>
        <fullName evidence="10">DNA mismatch repair protein MSH6</fullName>
    </submittedName>
</protein>
<feature type="compositionally biased region" description="Acidic residues" evidence="6">
    <location>
        <begin position="174"/>
        <end position="187"/>
    </location>
</feature>
<dbReference type="STRING" id="4615.A0A199V1K1"/>
<dbReference type="PANTHER" id="PTHR11361">
    <property type="entry name" value="DNA MISMATCH REPAIR PROTEIN MUTS FAMILY MEMBER"/>
    <property type="match status" value="1"/>
</dbReference>
<keyword evidence="5" id="KW-0234">DNA repair</keyword>
<gene>
    <name evidence="10" type="ORF">ACMD2_03296</name>
</gene>
<comment type="caution">
    <text evidence="10">The sequence shown here is derived from an EMBL/GenBank/DDBJ whole genome shotgun (WGS) entry which is preliminary data.</text>
</comment>
<dbReference type="Gene3D" id="6.10.140.80">
    <property type="match status" value="1"/>
</dbReference>
<feature type="compositionally biased region" description="Polar residues" evidence="6">
    <location>
        <begin position="1"/>
        <end position="22"/>
    </location>
</feature>
<comment type="similarity">
    <text evidence="5">Belongs to the DNA mismatch repair MutS family.</text>
</comment>
<evidence type="ECO:0000256" key="2">
    <source>
        <dbReference type="ARBA" id="ARBA00022763"/>
    </source>
</evidence>
<evidence type="ECO:0000313" key="11">
    <source>
        <dbReference type="Proteomes" id="UP000092600"/>
    </source>
</evidence>
<dbReference type="InterPro" id="IPR016151">
    <property type="entry name" value="DNA_mismatch_repair_MutS_N"/>
</dbReference>
<dbReference type="Pfam" id="PF01624">
    <property type="entry name" value="MutS_I"/>
    <property type="match status" value="1"/>
</dbReference>
<dbReference type="Pfam" id="PF05190">
    <property type="entry name" value="MutS_IV"/>
    <property type="match status" value="1"/>
</dbReference>
<dbReference type="SUPFAM" id="SSF53150">
    <property type="entry name" value="DNA repair protein MutS, domain II"/>
    <property type="match status" value="1"/>
</dbReference>
<comment type="function">
    <text evidence="5">Component of the post-replicative DNA mismatch repair system (MMR).</text>
</comment>
<evidence type="ECO:0000256" key="5">
    <source>
        <dbReference type="RuleBase" id="RU003756"/>
    </source>
</evidence>
<dbReference type="SMART" id="SM00333">
    <property type="entry name" value="TUDOR"/>
    <property type="match status" value="1"/>
</dbReference>
<dbReference type="InterPro" id="IPR007696">
    <property type="entry name" value="DNA_mismatch_repair_MutS_core"/>
</dbReference>
<evidence type="ECO:0000259" key="7">
    <source>
        <dbReference type="SMART" id="SM00333"/>
    </source>
</evidence>
<dbReference type="EMBL" id="LSRQ01003777">
    <property type="protein sequence ID" value="OAY70755.1"/>
    <property type="molecule type" value="Genomic_DNA"/>
</dbReference>
<dbReference type="SMART" id="SM00534">
    <property type="entry name" value="MUTSac"/>
    <property type="match status" value="1"/>
</dbReference>
<name>A0A199V1K1_ANACO</name>